<feature type="region of interest" description="Disordered" evidence="1">
    <location>
        <begin position="101"/>
        <end position="125"/>
    </location>
</feature>
<protein>
    <submittedName>
        <fullName evidence="2">Uncharacterized protein</fullName>
    </submittedName>
</protein>
<proteinExistence type="predicted"/>
<sequence>MTEWSASLAVGRRASDLLVSLYMVHAQGFDSRPRGRRPRGLTVQLPLDEVHAVRDLVLDRVDVVQQVDLPLLMLPAVIGGLSRVSLALVPRLRLGPGAAHRSLEMKRRRRRRRSSRRDFHDSRRCSRSSSSSVLLMLSSSSEPCRVSTTSLCSTAG</sequence>
<dbReference type="Proteomes" id="UP000314294">
    <property type="component" value="Unassembled WGS sequence"/>
</dbReference>
<accession>A0A4Z2GDZ0</accession>
<evidence type="ECO:0000313" key="3">
    <source>
        <dbReference type="Proteomes" id="UP000314294"/>
    </source>
</evidence>
<evidence type="ECO:0000256" key="1">
    <source>
        <dbReference type="SAM" id="MobiDB-lite"/>
    </source>
</evidence>
<keyword evidence="3" id="KW-1185">Reference proteome</keyword>
<comment type="caution">
    <text evidence="2">The sequence shown here is derived from an EMBL/GenBank/DDBJ whole genome shotgun (WGS) entry which is preliminary data.</text>
</comment>
<dbReference type="AlphaFoldDB" id="A0A4Z2GDZ0"/>
<feature type="compositionally biased region" description="Basic residues" evidence="1">
    <location>
        <begin position="106"/>
        <end position="115"/>
    </location>
</feature>
<name>A0A4Z2GDZ0_9TELE</name>
<reference evidence="2 3" key="1">
    <citation type="submission" date="2019-03" db="EMBL/GenBank/DDBJ databases">
        <title>First draft genome of Liparis tanakae, snailfish: a comprehensive survey of snailfish specific genes.</title>
        <authorList>
            <person name="Kim W."/>
            <person name="Song I."/>
            <person name="Jeong J.-H."/>
            <person name="Kim D."/>
            <person name="Kim S."/>
            <person name="Ryu S."/>
            <person name="Song J.Y."/>
            <person name="Lee S.K."/>
        </authorList>
    </citation>
    <scope>NUCLEOTIDE SEQUENCE [LARGE SCALE GENOMIC DNA]</scope>
    <source>
        <tissue evidence="2">Muscle</tissue>
    </source>
</reference>
<gene>
    <name evidence="2" type="ORF">EYF80_038384</name>
</gene>
<organism evidence="2 3">
    <name type="scientific">Liparis tanakae</name>
    <name type="common">Tanaka's snailfish</name>
    <dbReference type="NCBI Taxonomy" id="230148"/>
    <lineage>
        <taxon>Eukaryota</taxon>
        <taxon>Metazoa</taxon>
        <taxon>Chordata</taxon>
        <taxon>Craniata</taxon>
        <taxon>Vertebrata</taxon>
        <taxon>Euteleostomi</taxon>
        <taxon>Actinopterygii</taxon>
        <taxon>Neopterygii</taxon>
        <taxon>Teleostei</taxon>
        <taxon>Neoteleostei</taxon>
        <taxon>Acanthomorphata</taxon>
        <taxon>Eupercaria</taxon>
        <taxon>Perciformes</taxon>
        <taxon>Cottioidei</taxon>
        <taxon>Cottales</taxon>
        <taxon>Liparidae</taxon>
        <taxon>Liparis</taxon>
    </lineage>
</organism>
<evidence type="ECO:0000313" key="2">
    <source>
        <dbReference type="EMBL" id="TNN51411.1"/>
    </source>
</evidence>
<dbReference type="EMBL" id="SRLO01000583">
    <property type="protein sequence ID" value="TNN51411.1"/>
    <property type="molecule type" value="Genomic_DNA"/>
</dbReference>